<evidence type="ECO:0000313" key="1">
    <source>
        <dbReference type="EMBL" id="MDQ6596799.1"/>
    </source>
</evidence>
<dbReference type="Proteomes" id="UP000295132">
    <property type="component" value="Unassembled WGS sequence"/>
</dbReference>
<protein>
    <submittedName>
        <fullName evidence="1">YkyA family protein</fullName>
    </submittedName>
</protein>
<gene>
    <name evidence="2" type="ORF">E2K98_01710</name>
    <name evidence="1" type="ORF">RCG21_10625</name>
</gene>
<dbReference type="EMBL" id="SMYO01000001">
    <property type="protein sequence ID" value="TDK65194.1"/>
    <property type="molecule type" value="Genomic_DNA"/>
</dbReference>
<dbReference type="Gene3D" id="1.20.120.570">
    <property type="entry name" value="YkyA-like"/>
    <property type="match status" value="1"/>
</dbReference>
<dbReference type="Pfam" id="PF10368">
    <property type="entry name" value="YkyA"/>
    <property type="match status" value="1"/>
</dbReference>
<organism evidence="2 3">
    <name type="scientific">Bacillus salipaludis</name>
    <dbReference type="NCBI Taxonomy" id="2547811"/>
    <lineage>
        <taxon>Bacteria</taxon>
        <taxon>Bacillati</taxon>
        <taxon>Bacillota</taxon>
        <taxon>Bacilli</taxon>
        <taxon>Bacillales</taxon>
        <taxon>Bacillaceae</taxon>
        <taxon>Bacillus</taxon>
    </lineage>
</organism>
<name>A0A4R5W294_9BACI</name>
<dbReference type="AlphaFoldDB" id="A0A4R5W294"/>
<dbReference type="InterPro" id="IPR036785">
    <property type="entry name" value="YkyA-like_sf"/>
</dbReference>
<evidence type="ECO:0000313" key="2">
    <source>
        <dbReference type="EMBL" id="TDK65194.1"/>
    </source>
</evidence>
<accession>A0A4R5W294</accession>
<evidence type="ECO:0000313" key="4">
    <source>
        <dbReference type="Proteomes" id="UP001178888"/>
    </source>
</evidence>
<dbReference type="InterPro" id="IPR019454">
    <property type="entry name" value="Lipoprot_YkyA-like"/>
</dbReference>
<dbReference type="SUPFAM" id="SSF140423">
    <property type="entry name" value="MW0975(SA0943)-like"/>
    <property type="match status" value="1"/>
</dbReference>
<reference evidence="1" key="2">
    <citation type="submission" date="2023-08" db="EMBL/GenBank/DDBJ databases">
        <title>Nitrogen cycling bacteria in agricultural field soils.</title>
        <authorList>
            <person name="Jang J."/>
        </authorList>
    </citation>
    <scope>NUCLEOTIDE SEQUENCE</scope>
    <source>
        <strain evidence="1">PS3-36</strain>
    </source>
</reference>
<dbReference type="EMBL" id="JAVGVR010000001">
    <property type="protein sequence ID" value="MDQ6596799.1"/>
    <property type="molecule type" value="Genomic_DNA"/>
</dbReference>
<evidence type="ECO:0000313" key="3">
    <source>
        <dbReference type="Proteomes" id="UP000295132"/>
    </source>
</evidence>
<dbReference type="PROSITE" id="PS51257">
    <property type="entry name" value="PROKAR_LIPOPROTEIN"/>
    <property type="match status" value="1"/>
</dbReference>
<sequence length="217" mass="25523">MIKRRLWLSIITTVVILSGCFNQKTPVEKIYDILEKVVEKEKGFENQQEPLVALEKKEKATYEKILDLGMKQHDKVVKLADAALAMADKREQYMNEETKSILESKETFQKIKQYTNDLKNPKLKKALEHLYQIMINRYSAHDELNKEYLNALKLDKQLYGLLKNKNLSFEDLEAKVNKVNESYQKVYAANKKFNELTKEYNDQKLAFYKMSGLKINE</sequence>
<reference evidence="2 3" key="1">
    <citation type="submission" date="2019-03" db="EMBL/GenBank/DDBJ databases">
        <title>Bacillus niacini sp. nov. a Nicotinate-Metabolizing Mesophile Isolated from Soil.</title>
        <authorList>
            <person name="Zhang G."/>
        </authorList>
    </citation>
    <scope>NUCLEOTIDE SEQUENCE [LARGE SCALE GENOMIC DNA]</scope>
    <source>
        <strain evidence="2 3">WN066</strain>
    </source>
</reference>
<dbReference type="RefSeq" id="WP_133332769.1">
    <property type="nucleotide sequence ID" value="NZ_JAVGVR010000001.1"/>
</dbReference>
<proteinExistence type="predicted"/>
<dbReference type="Proteomes" id="UP001178888">
    <property type="component" value="Unassembled WGS sequence"/>
</dbReference>
<comment type="caution">
    <text evidence="2">The sequence shown here is derived from an EMBL/GenBank/DDBJ whole genome shotgun (WGS) entry which is preliminary data.</text>
</comment>
<keyword evidence="4" id="KW-1185">Reference proteome</keyword>